<dbReference type="EMBL" id="LT906479">
    <property type="protein sequence ID" value="SNW00253.1"/>
    <property type="molecule type" value="Genomic_DNA"/>
</dbReference>
<keyword evidence="3" id="KW-1185">Reference proteome</keyword>
<dbReference type="GO" id="GO:0016747">
    <property type="term" value="F:acyltransferase activity, transferring groups other than amino-acyl groups"/>
    <property type="evidence" value="ECO:0007669"/>
    <property type="project" value="InterPro"/>
</dbReference>
<keyword evidence="2" id="KW-0808">Transferase</keyword>
<dbReference type="STRING" id="1411141.GCA_001590885_00975"/>
<sequence>MRIRPATEADVAALIAIDSVAPQDAHRRVQIRQWCMAGNCYLAEGEEGQLMAYGVLNGHFFGCGFIEMLMVAAGGRRHGTGARMIAALISRCPQPKLFTSTNRSNLPMRALLLKAGFIESGYIENLDENDPELVFFYPRRGAEN</sequence>
<dbReference type="Gene3D" id="3.40.630.30">
    <property type="match status" value="1"/>
</dbReference>
<dbReference type="SUPFAM" id="SSF55729">
    <property type="entry name" value="Acyl-CoA N-acyltransferases (Nat)"/>
    <property type="match status" value="1"/>
</dbReference>
<evidence type="ECO:0000259" key="1">
    <source>
        <dbReference type="PROSITE" id="PS51186"/>
    </source>
</evidence>
<dbReference type="RefSeq" id="WP_061795400.1">
    <property type="nucleotide sequence ID" value="NZ_CABITV010000007.1"/>
</dbReference>
<dbReference type="AlphaFoldDB" id="A0A240BYV7"/>
<evidence type="ECO:0000313" key="3">
    <source>
        <dbReference type="Proteomes" id="UP000215134"/>
    </source>
</evidence>
<dbReference type="PROSITE" id="PS51186">
    <property type="entry name" value="GNAT"/>
    <property type="match status" value="1"/>
</dbReference>
<organism evidence="2 3">
    <name type="scientific">Serratia ficaria</name>
    <dbReference type="NCBI Taxonomy" id="61651"/>
    <lineage>
        <taxon>Bacteria</taxon>
        <taxon>Pseudomonadati</taxon>
        <taxon>Pseudomonadota</taxon>
        <taxon>Gammaproteobacteria</taxon>
        <taxon>Enterobacterales</taxon>
        <taxon>Yersiniaceae</taxon>
        <taxon>Serratia</taxon>
    </lineage>
</organism>
<evidence type="ECO:0000313" key="2">
    <source>
        <dbReference type="EMBL" id="SNW00253.1"/>
    </source>
</evidence>
<gene>
    <name evidence="2" type="ORF">SAMEA4384070_02105</name>
</gene>
<protein>
    <submittedName>
        <fullName evidence="2">Acetyltransferase (GNAT) family</fullName>
    </submittedName>
</protein>
<dbReference type="Proteomes" id="UP000215134">
    <property type="component" value="Chromosome 1"/>
</dbReference>
<reference evidence="2 3" key="1">
    <citation type="submission" date="2017-06" db="EMBL/GenBank/DDBJ databases">
        <authorList>
            <consortium name="Pathogen Informatics"/>
        </authorList>
    </citation>
    <scope>NUCLEOTIDE SEQUENCE [LARGE SCALE GENOMIC DNA]</scope>
    <source>
        <strain evidence="2 3">NCTC12148</strain>
    </source>
</reference>
<accession>A0A240BYV7</accession>
<feature type="domain" description="N-acetyltransferase" evidence="1">
    <location>
        <begin position="1"/>
        <end position="140"/>
    </location>
</feature>
<dbReference type="KEGG" id="sfj:SAMEA4384070_2105"/>
<name>A0A240BYV7_SERFI</name>
<dbReference type="Pfam" id="PF00583">
    <property type="entry name" value="Acetyltransf_1"/>
    <property type="match status" value="1"/>
</dbReference>
<dbReference type="InterPro" id="IPR016181">
    <property type="entry name" value="Acyl_CoA_acyltransferase"/>
</dbReference>
<dbReference type="InterPro" id="IPR000182">
    <property type="entry name" value="GNAT_dom"/>
</dbReference>
<proteinExistence type="predicted"/>
<dbReference type="OrthoDB" id="5638018at2"/>
<dbReference type="GeneID" id="75027264"/>